<proteinExistence type="predicted"/>
<dbReference type="Proteomes" id="UP000290261">
    <property type="component" value="Unassembled WGS sequence"/>
</dbReference>
<accession>A0A444VNA6</accession>
<dbReference type="Gene3D" id="2.40.170.20">
    <property type="entry name" value="TonB-dependent receptor, beta-barrel domain"/>
    <property type="match status" value="1"/>
</dbReference>
<dbReference type="EMBL" id="JJMP01000003">
    <property type="protein sequence ID" value="RYC52152.1"/>
    <property type="molecule type" value="Genomic_DNA"/>
</dbReference>
<evidence type="ECO:0000313" key="5">
    <source>
        <dbReference type="Proteomes" id="UP000290261"/>
    </source>
</evidence>
<reference evidence="4 5" key="1">
    <citation type="submission" date="2014-04" db="EMBL/GenBank/DDBJ databases">
        <title>Whole genome of Muricauda olearia.</title>
        <authorList>
            <person name="Zhang X.-H."/>
            <person name="Tang K."/>
        </authorList>
    </citation>
    <scope>NUCLEOTIDE SEQUENCE [LARGE SCALE GENOMIC DNA]</scope>
    <source>
        <strain evidence="4 5">Th120</strain>
    </source>
</reference>
<keyword evidence="2" id="KW-0472">Membrane</keyword>
<keyword evidence="3" id="KW-0998">Cell outer membrane</keyword>
<dbReference type="InterPro" id="IPR008969">
    <property type="entry name" value="CarboxyPept-like_regulatory"/>
</dbReference>
<comment type="caution">
    <text evidence="4">The sequence shown here is derived from an EMBL/GenBank/DDBJ whole genome shotgun (WGS) entry which is preliminary data.</text>
</comment>
<dbReference type="SUPFAM" id="SSF49464">
    <property type="entry name" value="Carboxypeptidase regulatory domain-like"/>
    <property type="match status" value="1"/>
</dbReference>
<protein>
    <submittedName>
        <fullName evidence="4">TonB-dependent receptor</fullName>
    </submittedName>
</protein>
<organism evidence="4 5">
    <name type="scientific">Flagellimonas olearia</name>
    <dbReference type="NCBI Taxonomy" id="552546"/>
    <lineage>
        <taxon>Bacteria</taxon>
        <taxon>Pseudomonadati</taxon>
        <taxon>Bacteroidota</taxon>
        <taxon>Flavobacteriia</taxon>
        <taxon>Flavobacteriales</taxon>
        <taxon>Flavobacteriaceae</taxon>
        <taxon>Flagellimonas</taxon>
    </lineage>
</organism>
<evidence type="ECO:0000256" key="2">
    <source>
        <dbReference type="ARBA" id="ARBA00023136"/>
    </source>
</evidence>
<dbReference type="Gene3D" id="2.60.40.1120">
    <property type="entry name" value="Carboxypeptidase-like, regulatory domain"/>
    <property type="match status" value="1"/>
</dbReference>
<name>A0A444VNA6_9FLAO</name>
<evidence type="ECO:0000256" key="1">
    <source>
        <dbReference type="ARBA" id="ARBA00004442"/>
    </source>
</evidence>
<evidence type="ECO:0000313" key="4">
    <source>
        <dbReference type="EMBL" id="RYC52152.1"/>
    </source>
</evidence>
<evidence type="ECO:0000256" key="3">
    <source>
        <dbReference type="ARBA" id="ARBA00023237"/>
    </source>
</evidence>
<dbReference type="InterPro" id="IPR036942">
    <property type="entry name" value="Beta-barrel_TonB_sf"/>
</dbReference>
<dbReference type="AlphaFoldDB" id="A0A444VNA6"/>
<keyword evidence="5" id="KW-1185">Reference proteome</keyword>
<dbReference type="SUPFAM" id="SSF56935">
    <property type="entry name" value="Porins"/>
    <property type="match status" value="1"/>
</dbReference>
<gene>
    <name evidence="4" type="ORF">DN53_09710</name>
</gene>
<sequence>MRTTLLLAVICCVNLQYGQQITIISGSVQAMGLNTPVKNASIAIETLSQTFFTDSNGHFKIHIFENGEYVLAISSPEFLPKRFAIICDGEPIDLGTIFLEKDISQEKSDNLITLTDGDLLDDGETVSGALGLLQSTKDVFLNRAAFDFGQAFFKVRGYDSRNGMVMINGIPMNKFFDGRPQWNNWGGLNDVQRNQEYTNGLEMNPYTFGRILGNTQINVRPSAMRPGIRLSSSVSNRTYRRRVMGTYSSGLSKKGWAYTVSSSRRWAHEGYVEGTLYDAYSFFGALEYQPNTKNSLALTAILARNRRGRSAALTEEVFDLMGNQYNPYWGIQDGEMRNSREREIFEPIVMLNYGLQLDKFNWSVGVAHQFGTNTRSRLGYYNAPNPDPTYYRYLPSYFINSSIGADFINADLAREAFLKNPQLSWEQLYAANLNPNEGGKTAYMLYNDVAEDNYTTVASSLEYRLHENVRLGFGGNFKTLSSENFAKILDVLGADFHEDEDSFSNTLNDAHGKLQKTTGEKFNYHYLLNASQFEAFGQLSTTFGKWSGFASISLSNFSAQRNGLFTNERFMENSFGKSKKVGFSNVGYKGGLTYFLTGRHWFTANAAKLDRSPVLQNIFINPRENNEVVPEIQKETIATIDVNYFMRLPSLIGRLSAFYTRVMNTTDINFFFVDSGLGSDFVQEVVTGLDRLHKGLEFGLEYEASSSVKVSAVGNWGHYVYASDPSVQINFDTAGTEEDLIAPEGNIDLGITKVKDLKLAQGPQRAFALGVEYRNPKYWWFGATANYLTHNYINISTIARTSSFLLDPETGERFPDATDENVAKLLDQQKLEDIYLLNLIGGKSWLVNKKYISLFASVSNLFDGVFRTGGYEQSRNGNFGQMQQDNLSGSPSFGPKYWYSYGRTYFLNLAISF</sequence>
<comment type="subcellular location">
    <subcellularLocation>
        <location evidence="1">Cell outer membrane</location>
    </subcellularLocation>
</comment>
<dbReference type="GO" id="GO:0009279">
    <property type="term" value="C:cell outer membrane"/>
    <property type="evidence" value="ECO:0007669"/>
    <property type="project" value="UniProtKB-SubCell"/>
</dbReference>
<keyword evidence="4" id="KW-0675">Receptor</keyword>